<evidence type="ECO:0000256" key="1">
    <source>
        <dbReference type="ARBA" id="ARBA00004613"/>
    </source>
</evidence>
<protein>
    <submittedName>
        <fullName evidence="5">Uncharacterized protein</fullName>
    </submittedName>
</protein>
<comment type="similarity">
    <text evidence="2">Belongs to the dermatopontin family.</text>
</comment>
<dbReference type="Proteomes" id="UP001152795">
    <property type="component" value="Unassembled WGS sequence"/>
</dbReference>
<dbReference type="OrthoDB" id="5975249at2759"/>
<feature type="non-terminal residue" evidence="5">
    <location>
        <position position="1"/>
    </location>
</feature>
<sequence>HSIWHVSSVHSNYHEDRSWTFLCKRDPKITHSCRWSEWVNSFDHEILYQCRNGVIAGVHSYHSNPHEDRRFQFECCGTKNNCARDCVWTGYVNSWDGYMNYAVPYSHFLSGVKSYHDNGKEDRRWRFLICKLG</sequence>
<proteinExistence type="inferred from homology"/>
<evidence type="ECO:0000256" key="3">
    <source>
        <dbReference type="ARBA" id="ARBA00022525"/>
    </source>
</evidence>
<gene>
    <name evidence="5" type="ORF">PACLA_8A025588</name>
</gene>
<dbReference type="GO" id="GO:0005615">
    <property type="term" value="C:extracellular space"/>
    <property type="evidence" value="ECO:0007669"/>
    <property type="project" value="TreeGrafter"/>
</dbReference>
<dbReference type="GO" id="GO:0030199">
    <property type="term" value="P:collagen fibril organization"/>
    <property type="evidence" value="ECO:0007669"/>
    <property type="project" value="TreeGrafter"/>
</dbReference>
<evidence type="ECO:0000256" key="2">
    <source>
        <dbReference type="ARBA" id="ARBA00008712"/>
    </source>
</evidence>
<name>A0A6S7JPE4_PARCT</name>
<dbReference type="InterPro" id="IPR026645">
    <property type="entry name" value="Dermatopontin"/>
</dbReference>
<keyword evidence="3" id="KW-0964">Secreted</keyword>
<keyword evidence="6" id="KW-1185">Reference proteome</keyword>
<evidence type="ECO:0000256" key="4">
    <source>
        <dbReference type="ARBA" id="ARBA00023157"/>
    </source>
</evidence>
<comment type="caution">
    <text evidence="5">The sequence shown here is derived from an EMBL/GenBank/DDBJ whole genome shotgun (WGS) entry which is preliminary data.</text>
</comment>
<dbReference type="Pfam" id="PF14704">
    <property type="entry name" value="DERM"/>
    <property type="match status" value="1"/>
</dbReference>
<accession>A0A6S7JPE4</accession>
<keyword evidence="4" id="KW-1015">Disulfide bond</keyword>
<dbReference type="PANTHER" id="PTHR15040:SF1">
    <property type="entry name" value="DERMATOPONTIN-LIKE ISOFORM X1"/>
    <property type="match status" value="1"/>
</dbReference>
<dbReference type="GO" id="GO:0031012">
    <property type="term" value="C:extracellular matrix"/>
    <property type="evidence" value="ECO:0007669"/>
    <property type="project" value="TreeGrafter"/>
</dbReference>
<organism evidence="5 6">
    <name type="scientific">Paramuricea clavata</name>
    <name type="common">Red gorgonian</name>
    <name type="synonym">Violescent sea-whip</name>
    <dbReference type="NCBI Taxonomy" id="317549"/>
    <lineage>
        <taxon>Eukaryota</taxon>
        <taxon>Metazoa</taxon>
        <taxon>Cnidaria</taxon>
        <taxon>Anthozoa</taxon>
        <taxon>Octocorallia</taxon>
        <taxon>Malacalcyonacea</taxon>
        <taxon>Plexauridae</taxon>
        <taxon>Paramuricea</taxon>
    </lineage>
</organism>
<evidence type="ECO:0000313" key="6">
    <source>
        <dbReference type="Proteomes" id="UP001152795"/>
    </source>
</evidence>
<dbReference type="AlphaFoldDB" id="A0A6S7JPE4"/>
<dbReference type="PANTHER" id="PTHR15040">
    <property type="entry name" value="DERMATOPONTIN-RELATED"/>
    <property type="match status" value="1"/>
</dbReference>
<dbReference type="EMBL" id="CACRXK020018750">
    <property type="protein sequence ID" value="CAB4032851.1"/>
    <property type="molecule type" value="Genomic_DNA"/>
</dbReference>
<reference evidence="5" key="1">
    <citation type="submission" date="2020-04" db="EMBL/GenBank/DDBJ databases">
        <authorList>
            <person name="Alioto T."/>
            <person name="Alioto T."/>
            <person name="Gomez Garrido J."/>
        </authorList>
    </citation>
    <scope>NUCLEOTIDE SEQUENCE</scope>
    <source>
        <strain evidence="5">A484AB</strain>
    </source>
</reference>
<comment type="subcellular location">
    <subcellularLocation>
        <location evidence="1">Secreted</location>
    </subcellularLocation>
</comment>
<evidence type="ECO:0000313" key="5">
    <source>
        <dbReference type="EMBL" id="CAB4032851.1"/>
    </source>
</evidence>